<feature type="region of interest" description="Disordered" evidence="1">
    <location>
        <begin position="1"/>
        <end position="35"/>
    </location>
</feature>
<dbReference type="AlphaFoldDB" id="A0A0E9PWF7"/>
<evidence type="ECO:0000256" key="1">
    <source>
        <dbReference type="SAM" id="MobiDB-lite"/>
    </source>
</evidence>
<accession>A0A0E9PWF7</accession>
<sequence>MGTSSTKSPMLRPSETSLLTPVSQTQTEVLEGRAV</sequence>
<reference evidence="2" key="1">
    <citation type="submission" date="2014-11" db="EMBL/GenBank/DDBJ databases">
        <authorList>
            <person name="Amaro Gonzalez C."/>
        </authorList>
    </citation>
    <scope>NUCLEOTIDE SEQUENCE</scope>
</reference>
<evidence type="ECO:0000313" key="2">
    <source>
        <dbReference type="EMBL" id="JAH08617.1"/>
    </source>
</evidence>
<dbReference type="EMBL" id="GBXM01099960">
    <property type="protein sequence ID" value="JAH08617.1"/>
    <property type="molecule type" value="Transcribed_RNA"/>
</dbReference>
<protein>
    <submittedName>
        <fullName evidence="2">Uncharacterized protein</fullName>
    </submittedName>
</protein>
<reference evidence="2" key="2">
    <citation type="journal article" date="2015" name="Fish Shellfish Immunol.">
        <title>Early steps in the European eel (Anguilla anguilla)-Vibrio vulnificus interaction in the gills: Role of the RtxA13 toxin.</title>
        <authorList>
            <person name="Callol A."/>
            <person name="Pajuelo D."/>
            <person name="Ebbesson L."/>
            <person name="Teles M."/>
            <person name="MacKenzie S."/>
            <person name="Amaro C."/>
        </authorList>
    </citation>
    <scope>NUCLEOTIDE SEQUENCE</scope>
</reference>
<proteinExistence type="predicted"/>
<organism evidence="2">
    <name type="scientific">Anguilla anguilla</name>
    <name type="common">European freshwater eel</name>
    <name type="synonym">Muraena anguilla</name>
    <dbReference type="NCBI Taxonomy" id="7936"/>
    <lineage>
        <taxon>Eukaryota</taxon>
        <taxon>Metazoa</taxon>
        <taxon>Chordata</taxon>
        <taxon>Craniata</taxon>
        <taxon>Vertebrata</taxon>
        <taxon>Euteleostomi</taxon>
        <taxon>Actinopterygii</taxon>
        <taxon>Neopterygii</taxon>
        <taxon>Teleostei</taxon>
        <taxon>Anguilliformes</taxon>
        <taxon>Anguillidae</taxon>
        <taxon>Anguilla</taxon>
    </lineage>
</organism>
<feature type="compositionally biased region" description="Polar residues" evidence="1">
    <location>
        <begin position="1"/>
        <end position="28"/>
    </location>
</feature>
<name>A0A0E9PWF7_ANGAN</name>